<evidence type="ECO:0000256" key="2">
    <source>
        <dbReference type="SAM" id="Phobius"/>
    </source>
</evidence>
<reference evidence="4 5" key="1">
    <citation type="submission" date="2024-11" db="EMBL/GenBank/DDBJ databases">
        <title>The Natural Products Discovery Center: Release of the First 8490 Sequenced Strains for Exploring Actinobacteria Biosynthetic Diversity.</title>
        <authorList>
            <person name="Kalkreuter E."/>
            <person name="Kautsar S.A."/>
            <person name="Yang D."/>
            <person name="Bader C.D."/>
            <person name="Teijaro C.N."/>
            <person name="Fluegel L."/>
            <person name="Davis C.M."/>
            <person name="Simpson J.R."/>
            <person name="Lauterbach L."/>
            <person name="Steele A.D."/>
            <person name="Gui C."/>
            <person name="Meng S."/>
            <person name="Li G."/>
            <person name="Viehrig K."/>
            <person name="Ye F."/>
            <person name="Su P."/>
            <person name="Kiefer A.F."/>
            <person name="Nichols A."/>
            <person name="Cepeda A.J."/>
            <person name="Yan W."/>
            <person name="Fan B."/>
            <person name="Jiang Y."/>
            <person name="Adhikari A."/>
            <person name="Zheng C.-J."/>
            <person name="Schuster L."/>
            <person name="Cowan T.M."/>
            <person name="Smanski M.J."/>
            <person name="Chevrette M.G."/>
            <person name="De Carvalho L.P.S."/>
            <person name="Shen B."/>
        </authorList>
    </citation>
    <scope>NUCLEOTIDE SEQUENCE [LARGE SCALE GENOMIC DNA]</scope>
    <source>
        <strain evidence="4 5">NPDC078403</strain>
    </source>
</reference>
<keyword evidence="5" id="KW-1185">Reference proteome</keyword>
<evidence type="ECO:0008006" key="6">
    <source>
        <dbReference type="Google" id="ProtNLM"/>
    </source>
</evidence>
<evidence type="ECO:0000313" key="5">
    <source>
        <dbReference type="Proteomes" id="UP001620262"/>
    </source>
</evidence>
<sequence length="504" mass="54757">MMAHVLRLCLFILFTFSFNSFAKYSEAMCILYKQQMQQYSDNTSSRSYRNAAKDYKNNCSNPPPASQAKPTPVVVAPKTHVDNKIKSTLETQNSTVNPLDSNSSVAKNEPAEVQREASVIVENVENVQSIEVEQKSSAETTVEQPLGQNNDEVDATPEAVITSEPATIKVTAPEPVRTESDSLLMPSLLLLVVLLLAAMLLLRLRANKKAAVETVSLIPATDEPSSTEAAVSKLTPAKAEPAASESTVAPKKAVIAEQVVIATPQTEVISADDVNVKVELTQRLFKNEHDFKEPEVRMFDPDAPLPGQKPQQPKNVIKPATINVKADLDTNLEPHQTTTTELDSEAEQLPKMDDENVIHCATNEVANEIVHSDAVNSSGQVLTSGLSQMREVKLSTTVDVQPQADTLTVTDSDDEIAQALAALNDELAAEQHSASEHDERDDISGAFVADPNQSKANPFANLSLDPTWDPNSKEKPTIVPKKTVPKSAKLIAAQERAKQLKTDD</sequence>
<keyword evidence="2" id="KW-1133">Transmembrane helix</keyword>
<protein>
    <recommendedName>
        <fullName evidence="6">Cell surface protein</fullName>
    </recommendedName>
</protein>
<organism evidence="4 5">
    <name type="scientific">Pseudoalteromonas rhizosphaerae</name>
    <dbReference type="NCBI Taxonomy" id="2518973"/>
    <lineage>
        <taxon>Bacteria</taxon>
        <taxon>Pseudomonadati</taxon>
        <taxon>Pseudomonadota</taxon>
        <taxon>Gammaproteobacteria</taxon>
        <taxon>Alteromonadales</taxon>
        <taxon>Pseudoalteromonadaceae</taxon>
        <taxon>Pseudoalteromonas</taxon>
    </lineage>
</organism>
<name>A0ABW8L2G1_9GAMM</name>
<comment type="caution">
    <text evidence="4">The sequence shown here is derived from an EMBL/GenBank/DDBJ whole genome shotgun (WGS) entry which is preliminary data.</text>
</comment>
<feature type="signal peptide" evidence="3">
    <location>
        <begin position="1"/>
        <end position="22"/>
    </location>
</feature>
<keyword evidence="3" id="KW-0732">Signal</keyword>
<feature type="transmembrane region" description="Helical" evidence="2">
    <location>
        <begin position="183"/>
        <end position="202"/>
    </location>
</feature>
<proteinExistence type="predicted"/>
<evidence type="ECO:0000256" key="1">
    <source>
        <dbReference type="SAM" id="MobiDB-lite"/>
    </source>
</evidence>
<keyword evidence="2" id="KW-0812">Transmembrane</keyword>
<feature type="compositionally biased region" description="Low complexity" evidence="1">
    <location>
        <begin position="477"/>
        <end position="486"/>
    </location>
</feature>
<feature type="chain" id="PRO_5046835041" description="Cell surface protein" evidence="3">
    <location>
        <begin position="23"/>
        <end position="504"/>
    </location>
</feature>
<feature type="compositionally biased region" description="Polar residues" evidence="1">
    <location>
        <begin position="92"/>
        <end position="106"/>
    </location>
</feature>
<evidence type="ECO:0000256" key="3">
    <source>
        <dbReference type="SAM" id="SignalP"/>
    </source>
</evidence>
<feature type="region of interest" description="Disordered" evidence="1">
    <location>
        <begin position="447"/>
        <end position="486"/>
    </location>
</feature>
<gene>
    <name evidence="4" type="ORF">ACI2JU_15915</name>
</gene>
<dbReference type="EMBL" id="JBJDOT010000023">
    <property type="protein sequence ID" value="MFK3865345.1"/>
    <property type="molecule type" value="Genomic_DNA"/>
</dbReference>
<dbReference type="RefSeq" id="WP_404675925.1">
    <property type="nucleotide sequence ID" value="NZ_JBJDOT010000023.1"/>
</dbReference>
<keyword evidence="2" id="KW-0472">Membrane</keyword>
<dbReference type="Proteomes" id="UP001620262">
    <property type="component" value="Unassembled WGS sequence"/>
</dbReference>
<accession>A0ABW8L2G1</accession>
<feature type="region of interest" description="Disordered" evidence="1">
    <location>
        <begin position="92"/>
        <end position="111"/>
    </location>
</feature>
<feature type="region of interest" description="Disordered" evidence="1">
    <location>
        <begin position="133"/>
        <end position="152"/>
    </location>
</feature>
<evidence type="ECO:0000313" key="4">
    <source>
        <dbReference type="EMBL" id="MFK3865345.1"/>
    </source>
</evidence>
<feature type="compositionally biased region" description="Polar residues" evidence="1">
    <location>
        <begin position="133"/>
        <end position="150"/>
    </location>
</feature>